<dbReference type="EMBL" id="CAKLDM010000006">
    <property type="protein sequence ID" value="CAH0543375.1"/>
    <property type="molecule type" value="Genomic_DNA"/>
</dbReference>
<evidence type="ECO:0000313" key="2">
    <source>
        <dbReference type="Proteomes" id="UP000838748"/>
    </source>
</evidence>
<dbReference type="Proteomes" id="UP000838748">
    <property type="component" value="Unassembled WGS sequence"/>
</dbReference>
<sequence>MPPKKEKLQLYVQLEYTECTRYARFSVSWKGALTPPFPPVNCPLRNGGMVDCMRC</sequence>
<protein>
    <submittedName>
        <fullName evidence="1">Uncharacterized protein</fullName>
    </submittedName>
</protein>
<accession>A0ABM9A9P2</accession>
<name>A0ABM9A9P2_9VIBR</name>
<gene>
    <name evidence="1" type="ORF">VMF7928_04517</name>
</gene>
<evidence type="ECO:0000313" key="1">
    <source>
        <dbReference type="EMBL" id="CAH0543375.1"/>
    </source>
</evidence>
<organism evidence="1 2">
    <name type="scientific">Vibrio marisflavi CECT 7928</name>
    <dbReference type="NCBI Taxonomy" id="634439"/>
    <lineage>
        <taxon>Bacteria</taxon>
        <taxon>Pseudomonadati</taxon>
        <taxon>Pseudomonadota</taxon>
        <taxon>Gammaproteobacteria</taxon>
        <taxon>Vibrionales</taxon>
        <taxon>Vibrionaceae</taxon>
        <taxon>Vibrio</taxon>
    </lineage>
</organism>
<proteinExistence type="predicted"/>
<reference evidence="1" key="1">
    <citation type="submission" date="2021-11" db="EMBL/GenBank/DDBJ databases">
        <authorList>
            <person name="Rodrigo-Torres L."/>
            <person name="Arahal R. D."/>
            <person name="Lucena T."/>
        </authorList>
    </citation>
    <scope>NUCLEOTIDE SEQUENCE</scope>
    <source>
        <strain evidence="1">CECT 7928</strain>
    </source>
</reference>
<comment type="caution">
    <text evidence="1">The sequence shown here is derived from an EMBL/GenBank/DDBJ whole genome shotgun (WGS) entry which is preliminary data.</text>
</comment>
<keyword evidence="2" id="KW-1185">Reference proteome</keyword>